<dbReference type="Proteomes" id="UP001642501">
    <property type="component" value="Unassembled WGS sequence"/>
</dbReference>
<organism evidence="1 2">
    <name type="scientific">Sporothrix epigloea</name>
    <dbReference type="NCBI Taxonomy" id="1892477"/>
    <lineage>
        <taxon>Eukaryota</taxon>
        <taxon>Fungi</taxon>
        <taxon>Dikarya</taxon>
        <taxon>Ascomycota</taxon>
        <taxon>Pezizomycotina</taxon>
        <taxon>Sordariomycetes</taxon>
        <taxon>Sordariomycetidae</taxon>
        <taxon>Ophiostomatales</taxon>
        <taxon>Ophiostomataceae</taxon>
        <taxon>Sporothrix</taxon>
    </lineage>
</organism>
<name>A0ABP0E636_9PEZI</name>
<evidence type="ECO:0000313" key="1">
    <source>
        <dbReference type="EMBL" id="CAK7275594.1"/>
    </source>
</evidence>
<comment type="caution">
    <text evidence="1">The sequence shown here is derived from an EMBL/GenBank/DDBJ whole genome shotgun (WGS) entry which is preliminary data.</text>
</comment>
<dbReference type="InterPro" id="IPR031472">
    <property type="entry name" value="MAT1-1-2/MatA-2/Smr1"/>
</dbReference>
<keyword evidence="2" id="KW-1185">Reference proteome</keyword>
<accession>A0ABP0E636</accession>
<reference evidence="1 2" key="1">
    <citation type="submission" date="2024-01" db="EMBL/GenBank/DDBJ databases">
        <authorList>
            <person name="Allen C."/>
            <person name="Tagirdzhanova G."/>
        </authorList>
    </citation>
    <scope>NUCLEOTIDE SEQUENCE [LARGE SCALE GENOMIC DNA]</scope>
    <source>
        <strain evidence="1 2">CBS 573.63</strain>
    </source>
</reference>
<dbReference type="EMBL" id="CAWUOM010000276">
    <property type="protein sequence ID" value="CAK7275594.1"/>
    <property type="molecule type" value="Genomic_DNA"/>
</dbReference>
<evidence type="ECO:0000313" key="2">
    <source>
        <dbReference type="Proteomes" id="UP001642501"/>
    </source>
</evidence>
<gene>
    <name evidence="1" type="ORF">SEPCBS57363_006785</name>
</gene>
<sequence length="341" mass="38814">MEISGPSATDMLVIMPPSIQQEARDLLENFDEISATGDCGKRICKAFLKAIYEHDASQTRFSAAWRHLKETVAEAKSFDFDKEGIAATIKYTFESRGKYATQLKYLTSILDELLKEQEKIEAILLLLKGVAFVAPPTQAYNYFTRQRTVYAAMKRQFGYYRAGMNSCRAFEIPGEKFGLVPFEDIILSEDGQTMIWNEEIADWDLLEDIHPCKYVPGSDWGKYFYDLTPGEFFMKNGRAQVEYSHASPAKRLLESLQTTHFLATSGSASRSEAKENMEQKIQTRTQLHDVSVLINEPFVLPPAKVPHLYELSRKVEEVSTGVLPVVKDTQEQETVIYRITQ</sequence>
<protein>
    <submittedName>
        <fullName evidence="1">Uncharacterized protein</fullName>
    </submittedName>
</protein>
<dbReference type="Pfam" id="PF17043">
    <property type="entry name" value="MAT1-1-2"/>
    <property type="match status" value="1"/>
</dbReference>
<proteinExistence type="predicted"/>